<proteinExistence type="predicted"/>
<reference evidence="8" key="2">
    <citation type="submission" date="2025-08" db="UniProtKB">
        <authorList>
            <consortium name="Ensembl"/>
        </authorList>
    </citation>
    <scope>IDENTIFICATION</scope>
</reference>
<dbReference type="GeneTree" id="ENSGT00940000160728"/>
<dbReference type="SMART" id="SM00233">
    <property type="entry name" value="PH"/>
    <property type="match status" value="1"/>
</dbReference>
<dbReference type="AlphaFoldDB" id="A0A8C7M265"/>
<dbReference type="GO" id="GO:0007032">
    <property type="term" value="P:endosome organization"/>
    <property type="evidence" value="ECO:0007669"/>
    <property type="project" value="TreeGrafter"/>
</dbReference>
<dbReference type="Proteomes" id="UP000694395">
    <property type="component" value="Chromosome 6"/>
</dbReference>
<evidence type="ECO:0000256" key="3">
    <source>
        <dbReference type="ARBA" id="ARBA00022833"/>
    </source>
</evidence>
<dbReference type="SUPFAM" id="SSF50729">
    <property type="entry name" value="PH domain-like"/>
    <property type="match status" value="1"/>
</dbReference>
<dbReference type="InterPro" id="IPR017455">
    <property type="entry name" value="Znf_FYVE-rel"/>
</dbReference>
<dbReference type="SMART" id="SM00064">
    <property type="entry name" value="FYVE"/>
    <property type="match status" value="1"/>
</dbReference>
<dbReference type="PROSITE" id="PS50003">
    <property type="entry name" value="PH_DOMAIN"/>
    <property type="match status" value="1"/>
</dbReference>
<accession>A0A8C7M265</accession>
<dbReference type="InterPro" id="IPR011993">
    <property type="entry name" value="PH-like_dom_sf"/>
</dbReference>
<dbReference type="InterPro" id="IPR001849">
    <property type="entry name" value="PH_domain"/>
</dbReference>
<feature type="domain" description="PH" evidence="6">
    <location>
        <begin position="139"/>
        <end position="235"/>
    </location>
</feature>
<dbReference type="Gene3D" id="3.30.40.10">
    <property type="entry name" value="Zinc/RING finger domain, C3HC4 (zinc finger)"/>
    <property type="match status" value="1"/>
</dbReference>
<dbReference type="InterPro" id="IPR013083">
    <property type="entry name" value="Znf_RING/FYVE/PHD"/>
</dbReference>
<evidence type="ECO:0000256" key="1">
    <source>
        <dbReference type="ARBA" id="ARBA00022723"/>
    </source>
</evidence>
<dbReference type="GO" id="GO:0008270">
    <property type="term" value="F:zinc ion binding"/>
    <property type="evidence" value="ECO:0007669"/>
    <property type="project" value="UniProtKB-KW"/>
</dbReference>
<keyword evidence="2 4" id="KW-0863">Zinc-finger</keyword>
<dbReference type="Pfam" id="PF00169">
    <property type="entry name" value="PH"/>
    <property type="match status" value="1"/>
</dbReference>
<dbReference type="SUPFAM" id="SSF57903">
    <property type="entry name" value="FYVE/PHD zinc finger"/>
    <property type="match status" value="1"/>
</dbReference>
<dbReference type="InterPro" id="IPR011011">
    <property type="entry name" value="Znf_FYVE_PHD"/>
</dbReference>
<dbReference type="PANTHER" id="PTHR46280">
    <property type="entry name" value="PLECKSTRIN HOMOLOGY DOMAIN-CONTAINING FAMILY F MEMBER 2-RELATED"/>
    <property type="match status" value="1"/>
</dbReference>
<organism evidence="8 9">
    <name type="scientific">Oncorhynchus mykiss</name>
    <name type="common">Rainbow trout</name>
    <name type="synonym">Salmo gairdneri</name>
    <dbReference type="NCBI Taxonomy" id="8022"/>
    <lineage>
        <taxon>Eukaryota</taxon>
        <taxon>Metazoa</taxon>
        <taxon>Chordata</taxon>
        <taxon>Craniata</taxon>
        <taxon>Vertebrata</taxon>
        <taxon>Euteleostomi</taxon>
        <taxon>Actinopterygii</taxon>
        <taxon>Neopterygii</taxon>
        <taxon>Teleostei</taxon>
        <taxon>Protacanthopterygii</taxon>
        <taxon>Salmoniformes</taxon>
        <taxon>Salmonidae</taxon>
        <taxon>Salmoninae</taxon>
        <taxon>Oncorhynchus</taxon>
    </lineage>
</organism>
<feature type="signal peptide" evidence="5">
    <location>
        <begin position="1"/>
        <end position="20"/>
    </location>
</feature>
<dbReference type="InterPro" id="IPR051765">
    <property type="entry name" value="PH_domain-containing_F"/>
</dbReference>
<evidence type="ECO:0000313" key="9">
    <source>
        <dbReference type="Proteomes" id="UP000694395"/>
    </source>
</evidence>
<dbReference type="GO" id="GO:0035091">
    <property type="term" value="F:phosphatidylinositol binding"/>
    <property type="evidence" value="ECO:0007669"/>
    <property type="project" value="TreeGrafter"/>
</dbReference>
<reference evidence="8" key="1">
    <citation type="submission" date="2020-07" db="EMBL/GenBank/DDBJ databases">
        <title>A long reads based de novo assembly of the rainbow trout Arlee double haploid line genome.</title>
        <authorList>
            <person name="Gao G."/>
            <person name="Palti Y."/>
        </authorList>
    </citation>
    <scope>NUCLEOTIDE SEQUENCE [LARGE SCALE GENOMIC DNA]</scope>
</reference>
<protein>
    <submittedName>
        <fullName evidence="8">Pleckstrin homology and FYVE domain containing 1</fullName>
    </submittedName>
</protein>
<evidence type="ECO:0000256" key="4">
    <source>
        <dbReference type="PROSITE-ProRule" id="PRU00091"/>
    </source>
</evidence>
<reference evidence="8" key="3">
    <citation type="submission" date="2025-09" db="UniProtKB">
        <authorList>
            <consortium name="Ensembl"/>
        </authorList>
    </citation>
    <scope>IDENTIFICATION</scope>
</reference>
<evidence type="ECO:0000313" key="8">
    <source>
        <dbReference type="Ensembl" id="ENSOMYP00000005657.2"/>
    </source>
</evidence>
<evidence type="ECO:0000256" key="2">
    <source>
        <dbReference type="ARBA" id="ARBA00022771"/>
    </source>
</evidence>
<dbReference type="PROSITE" id="PS50178">
    <property type="entry name" value="ZF_FYVE"/>
    <property type="match status" value="1"/>
</dbReference>
<keyword evidence="9" id="KW-1185">Reference proteome</keyword>
<dbReference type="PANTHER" id="PTHR46280:SF2">
    <property type="entry name" value="PLECKSTRIN HOMOLOGY DOMAIN-CONTAINING FAMILY F MEMBER 1"/>
    <property type="match status" value="1"/>
</dbReference>
<dbReference type="Gene3D" id="2.30.29.30">
    <property type="entry name" value="Pleckstrin-homology domain (PH domain)/Phosphotyrosine-binding domain (PTB)"/>
    <property type="match status" value="1"/>
</dbReference>
<name>A0A8C7M265_ONCMY</name>
<dbReference type="Pfam" id="PF01363">
    <property type="entry name" value="FYVE"/>
    <property type="match status" value="1"/>
</dbReference>
<keyword evidence="1" id="KW-0479">Metal-binding</keyword>
<evidence type="ECO:0000259" key="7">
    <source>
        <dbReference type="PROSITE" id="PS50178"/>
    </source>
</evidence>
<evidence type="ECO:0000259" key="6">
    <source>
        <dbReference type="PROSITE" id="PS50003"/>
    </source>
</evidence>
<keyword evidence="5" id="KW-0732">Signal</keyword>
<dbReference type="GO" id="GO:0008333">
    <property type="term" value="P:endosome to lysosome transport"/>
    <property type="evidence" value="ECO:0007669"/>
    <property type="project" value="TreeGrafter"/>
</dbReference>
<keyword evidence="3" id="KW-0862">Zinc</keyword>
<dbReference type="InterPro" id="IPR000306">
    <property type="entry name" value="Znf_FYVE"/>
</dbReference>
<sequence>MFWNLVLPVFLLSNCSLSLSLSPRQVVLELPMLCDSTGNVSFTYKGPLVATHSSLQKLLLDTDKTYCMVVNRELSDLLPRHRLLQRKQDINHKRESKSVVIQLIMVDQLAFTQENRERIQAVENSFGPSGKSLFRPGRVLIGEGRLMKLCRRRPQPKVFYLFNDILVYGSIILHGHWHKNQQIISLEDIQLEDLEDGVSMENQWLIRTPRKSFYVSAASAEEKHAWMKHIEDCKFKQLQHAGCQPGCTFATTWIPDRASAICMRCSKTFRVNKRRHHCRRCGFVVCNACSKNRAVICHISTKPVRVCRLCHLSLQDHGALTQDEVRSRGDSDGRNCSDEYELVMPEYEATIDDEADERVDDHAPHKWVESQINSWSPYNYLKPHHQSPNLTGLSSHLT</sequence>
<feature type="chain" id="PRO_5035482036" evidence="5">
    <location>
        <begin position="21"/>
        <end position="398"/>
    </location>
</feature>
<dbReference type="CDD" id="cd01218">
    <property type="entry name" value="PH_Phafin2-like"/>
    <property type="match status" value="1"/>
</dbReference>
<evidence type="ECO:0000256" key="5">
    <source>
        <dbReference type="SAM" id="SignalP"/>
    </source>
</evidence>
<feature type="domain" description="FYVE-type" evidence="7">
    <location>
        <begin position="256"/>
        <end position="315"/>
    </location>
</feature>
<dbReference type="Ensembl" id="ENSOMYT00000006300.2">
    <property type="protein sequence ID" value="ENSOMYP00000005657.2"/>
    <property type="gene ID" value="ENSOMYG00000002915.2"/>
</dbReference>
<dbReference type="GO" id="GO:0005769">
    <property type="term" value="C:early endosome"/>
    <property type="evidence" value="ECO:0007669"/>
    <property type="project" value="TreeGrafter"/>
</dbReference>
<dbReference type="InterPro" id="IPR037871">
    <property type="entry name" value="PH_Phafin"/>
</dbReference>